<name>A0A1S9JDV9_SHIBO</name>
<proteinExistence type="predicted"/>
<dbReference type="AlphaFoldDB" id="A0A1S9JDV9"/>
<protein>
    <submittedName>
        <fullName evidence="1">Uncharacterized protein</fullName>
    </submittedName>
</protein>
<evidence type="ECO:0000313" key="1">
    <source>
        <dbReference type="EMBL" id="OOO81091.1"/>
    </source>
</evidence>
<gene>
    <name evidence="1" type="ORF">AJR17_011610</name>
</gene>
<organism evidence="1">
    <name type="scientific">Shigella boydii</name>
    <dbReference type="NCBI Taxonomy" id="621"/>
    <lineage>
        <taxon>Bacteria</taxon>
        <taxon>Pseudomonadati</taxon>
        <taxon>Pseudomonadota</taxon>
        <taxon>Gammaproteobacteria</taxon>
        <taxon>Enterobacterales</taxon>
        <taxon>Enterobacteriaceae</taxon>
        <taxon>Shigella</taxon>
    </lineage>
</organism>
<dbReference type="Proteomes" id="UP000868349">
    <property type="component" value="Unassembled WGS sequence"/>
</dbReference>
<comment type="caution">
    <text evidence="1">The sequence shown here is derived from an EMBL/GenBank/DDBJ whole genome shotgun (WGS) entry which is preliminary data.</text>
</comment>
<sequence>MLSDWVISFHENTHGAYAGGYVGEYFLVILRLVLGNSASTVGNISGGFVSELINYDIKNYPTPTNKKPEHE</sequence>
<dbReference type="EMBL" id="MSJS02000041">
    <property type="protein sequence ID" value="OOO81091.1"/>
    <property type="molecule type" value="Genomic_DNA"/>
</dbReference>
<accession>A0A1S9JDV9</accession>
<reference evidence="1" key="1">
    <citation type="submission" date="2017-02" db="EMBL/GenBank/DDBJ databases">
        <title>Shigella draft genomes.</title>
        <authorList>
            <person name="Weis A.M."/>
            <person name="Weimer B.C."/>
            <person name="Gilpin B."/>
        </authorList>
    </citation>
    <scope>NUCLEOTIDE SEQUENCE [LARGE SCALE GENOMIC DNA]</scope>
    <source>
        <strain evidence="1">BCW_4868</strain>
    </source>
</reference>